<name>A0A0S4J9B2_BODSA</name>
<protein>
    <submittedName>
        <fullName evidence="2">Uncharacterized protein</fullName>
    </submittedName>
</protein>
<evidence type="ECO:0000313" key="2">
    <source>
        <dbReference type="EMBL" id="CUG86713.1"/>
    </source>
</evidence>
<dbReference type="OrthoDB" id="247849at2759"/>
<dbReference type="AlphaFoldDB" id="A0A0S4J9B2"/>
<feature type="compositionally biased region" description="Polar residues" evidence="1">
    <location>
        <begin position="1"/>
        <end position="19"/>
    </location>
</feature>
<feature type="region of interest" description="Disordered" evidence="1">
    <location>
        <begin position="1"/>
        <end position="42"/>
    </location>
</feature>
<evidence type="ECO:0000256" key="1">
    <source>
        <dbReference type="SAM" id="MobiDB-lite"/>
    </source>
</evidence>
<gene>
    <name evidence="2" type="ORF">BSAL_94375</name>
</gene>
<reference evidence="3" key="1">
    <citation type="submission" date="2015-09" db="EMBL/GenBank/DDBJ databases">
        <authorList>
            <consortium name="Pathogen Informatics"/>
        </authorList>
    </citation>
    <scope>NUCLEOTIDE SEQUENCE [LARGE SCALE GENOMIC DNA]</scope>
    <source>
        <strain evidence="3">Lake Konstanz</strain>
    </source>
</reference>
<proteinExistence type="predicted"/>
<dbReference type="VEuPathDB" id="TriTrypDB:BSAL_94375"/>
<accession>A0A0S4J9B2</accession>
<sequence length="728" mass="81399">MSAQFLRGTSNAVYESSSPGHAAPKSTRGITRRPPSSRVSGTHATCSGRGDCITCLYRENSLQSEVQAVPLAIGDCVWCANQRRCIPNMPEAVAKCDDVEDSVCPAVLHSRIPQNHRVIHVGIRKGGPEALVQMHLALHHWGFNTSLDTRKSMKEKGGPVMPYFLEVYEEEFRTAPPLRWVKNYDDWHQSAQEGDIMIATETWACKNDAARYLPNGIRQMQWHLTVWPRRDRSQCTIAGHTNYVTRDYMRQSVRALMYPYISPNIVALASTKSWKSMKQDLVLYDSDTHLKDSDLVSQHGVARTAKIASGYTPHQLYELYGKSKVGIDLQLPGGERFIYEAALFDVCVIVDDALNGGDHEDFPIPDKFRVPSKNLGALNEAVDACVRDYDQVVAEFAPLKQLVLKQHVTFLRQVRRYFSNSVHISTVVCNQDEMDAFGARFLLAAVLQAPFVVVEFFVPKGVAMNKDVYQVLLDNSHLAAVHFTTLHSTEFDAVCAVVSAASLSPSSEQRMLQAATHLTPKTNFRRSLMTVWMSVDAILLSEDVFHSIASQLVLEQRAAALERDTYVKGVPSVVYRTRIIASDDEATKVVRYHTPLIAVLSQHKHPKVVRYHTPLIAVLSQHKHALHRITCDTAAQPPSSLEQVGVTCRHQRNKVDVTQGRLTVEYSADQLERVAQHVALVNAHGNVVWGSQQAFVEVVAPFLCTHELWRQLVGTRVPVAEDAALRCK</sequence>
<organism evidence="2 3">
    <name type="scientific">Bodo saltans</name>
    <name type="common">Flagellated protozoan</name>
    <dbReference type="NCBI Taxonomy" id="75058"/>
    <lineage>
        <taxon>Eukaryota</taxon>
        <taxon>Discoba</taxon>
        <taxon>Euglenozoa</taxon>
        <taxon>Kinetoplastea</taxon>
        <taxon>Metakinetoplastina</taxon>
        <taxon>Eubodonida</taxon>
        <taxon>Bodonidae</taxon>
        <taxon>Bodo</taxon>
    </lineage>
</organism>
<dbReference type="Proteomes" id="UP000051952">
    <property type="component" value="Unassembled WGS sequence"/>
</dbReference>
<keyword evidence="3" id="KW-1185">Reference proteome</keyword>
<evidence type="ECO:0000313" key="3">
    <source>
        <dbReference type="Proteomes" id="UP000051952"/>
    </source>
</evidence>
<dbReference type="EMBL" id="CYKH01001375">
    <property type="protein sequence ID" value="CUG86713.1"/>
    <property type="molecule type" value="Genomic_DNA"/>
</dbReference>